<evidence type="ECO:0000256" key="2">
    <source>
        <dbReference type="ARBA" id="ARBA00022692"/>
    </source>
</evidence>
<dbReference type="Gene3D" id="2.10.50.10">
    <property type="entry name" value="Tumor Necrosis Factor Receptor, subunit A, domain 2"/>
    <property type="match status" value="3"/>
</dbReference>
<feature type="domain" description="TNFR-Cys" evidence="11">
    <location>
        <begin position="209"/>
        <end position="248"/>
    </location>
</feature>
<keyword evidence="5 10" id="KW-0472">Membrane</keyword>
<feature type="disulfide bond" evidence="9">
    <location>
        <begin position="103"/>
        <end position="121"/>
    </location>
</feature>
<evidence type="ECO:0000259" key="11">
    <source>
        <dbReference type="PROSITE" id="PS50050"/>
    </source>
</evidence>
<dbReference type="PROSITE" id="PS00652">
    <property type="entry name" value="TNFR_NGFR_1"/>
    <property type="match status" value="2"/>
</dbReference>
<dbReference type="GO" id="GO:0043123">
    <property type="term" value="P:positive regulation of canonical NF-kappaB signal transduction"/>
    <property type="evidence" value="ECO:0007669"/>
    <property type="project" value="InterPro"/>
</dbReference>
<dbReference type="OrthoDB" id="6153449at2759"/>
<evidence type="ECO:0000256" key="6">
    <source>
        <dbReference type="ARBA" id="ARBA00023157"/>
    </source>
</evidence>
<evidence type="ECO:0000256" key="1">
    <source>
        <dbReference type="ARBA" id="ARBA00004167"/>
    </source>
</evidence>
<sequence>MLWSVKCYGHVSVKLKPNGSYQFQNVIAPIQTVLHRLRLTKFSFSMRILLTTLLVFLTTHRYEAAKKISSVITADTRNLPVQTCKKGKFFSDKRQECVTCKKCDLFSQEVQACSATSNTICVQCLSDTGDLSKKYNHPVCKLCKPCGAGEYVARPCNYEKMQKTKCKPCESGSFKVMTSFSPYCVPCTDCGNMIELEQCTSSRDTSCGQCKPGYFLDRSRYSCFPCRSCMDGEKTREECENGDPGKLCGGMVLRPPIKYPNYLAAQSIVNNVKTTLTTITTFSTTTAITDKATTSTNAAFLLLSSVESQLHEWALLVAVVSLSLVFVAVLVVCITFLGIKLRMLDRPAMPPEKRSNLTDNTLIVLHCEAASGSHLSKYFEKDPAANSLYSESIFSDDLAKQWYFVKN</sequence>
<evidence type="ECO:0000256" key="10">
    <source>
        <dbReference type="SAM" id="Phobius"/>
    </source>
</evidence>
<evidence type="ECO:0000256" key="7">
    <source>
        <dbReference type="ARBA" id="ARBA00023170"/>
    </source>
</evidence>
<feature type="domain" description="TNFR-Cys" evidence="11">
    <location>
        <begin position="83"/>
        <end position="121"/>
    </location>
</feature>
<dbReference type="GeneID" id="106054643"/>
<feature type="transmembrane region" description="Helical" evidence="10">
    <location>
        <begin position="313"/>
        <end position="339"/>
    </location>
</feature>
<keyword evidence="4 10" id="KW-1133">Transmembrane helix</keyword>
<feature type="disulfide bond" evidence="9">
    <location>
        <begin position="100"/>
        <end position="113"/>
    </location>
</feature>
<dbReference type="SUPFAM" id="SSF57586">
    <property type="entry name" value="TNF receptor-like"/>
    <property type="match status" value="2"/>
</dbReference>
<proteinExistence type="predicted"/>
<evidence type="ECO:0000256" key="3">
    <source>
        <dbReference type="ARBA" id="ARBA00022737"/>
    </source>
</evidence>
<dbReference type="InterPro" id="IPR001368">
    <property type="entry name" value="TNFR/NGFR_Cys_rich_reg"/>
</dbReference>
<evidence type="ECO:0000256" key="5">
    <source>
        <dbReference type="ARBA" id="ARBA00023136"/>
    </source>
</evidence>
<dbReference type="InterPro" id="IPR047526">
    <property type="entry name" value="TNR19/27/EDAR"/>
</dbReference>
<dbReference type="RefSeq" id="XP_055893406.1">
    <property type="nucleotide sequence ID" value="XM_056037431.1"/>
</dbReference>
<accession>A0A9W3B1R5</accession>
<dbReference type="GO" id="GO:0046330">
    <property type="term" value="P:positive regulation of JNK cascade"/>
    <property type="evidence" value="ECO:0007669"/>
    <property type="project" value="InterPro"/>
</dbReference>
<name>A0A9W3B1R5_BIOGL</name>
<evidence type="ECO:0000313" key="12">
    <source>
        <dbReference type="Proteomes" id="UP001165740"/>
    </source>
</evidence>
<keyword evidence="3" id="KW-0677">Repeat</keyword>
<keyword evidence="12" id="KW-1185">Reference proteome</keyword>
<evidence type="ECO:0000256" key="4">
    <source>
        <dbReference type="ARBA" id="ARBA00022989"/>
    </source>
</evidence>
<dbReference type="PANTHER" id="PTHR12120">
    <property type="entry name" value="TNFR-CYS DOMAIN-CONTAINING PROTEIN"/>
    <property type="match status" value="1"/>
</dbReference>
<comment type="caution">
    <text evidence="9">Lacks conserved residue(s) required for the propagation of feature annotation.</text>
</comment>
<keyword evidence="2 10" id="KW-0812">Transmembrane</keyword>
<protein>
    <submittedName>
        <fullName evidence="13">Uncharacterized protein LOC106054643 isoform X1</fullName>
    </submittedName>
</protein>
<evidence type="ECO:0000313" key="13">
    <source>
        <dbReference type="RefSeq" id="XP_055893406.1"/>
    </source>
</evidence>
<comment type="subcellular location">
    <subcellularLocation>
        <location evidence="1">Membrane</location>
        <topology evidence="1">Single-pass membrane protein</topology>
    </subcellularLocation>
</comment>
<dbReference type="Proteomes" id="UP001165740">
    <property type="component" value="Chromosome 8"/>
</dbReference>
<feature type="repeat" description="TNFR-Cys" evidence="9">
    <location>
        <begin position="168"/>
        <end position="207"/>
    </location>
</feature>
<gene>
    <name evidence="13" type="primary">LOC106054643</name>
</gene>
<feature type="domain" description="TNFR-Cys" evidence="11">
    <location>
        <begin position="168"/>
        <end position="207"/>
    </location>
</feature>
<evidence type="ECO:0000256" key="9">
    <source>
        <dbReference type="PROSITE-ProRule" id="PRU00206"/>
    </source>
</evidence>
<feature type="repeat" description="TNFR-Cys" evidence="9">
    <location>
        <begin position="83"/>
        <end position="121"/>
    </location>
</feature>
<keyword evidence="7" id="KW-0675">Receptor</keyword>
<dbReference type="PANTHER" id="PTHR12120:SF10">
    <property type="entry name" value="TNFR-CYS DOMAIN-CONTAINING PROTEIN"/>
    <property type="match status" value="1"/>
</dbReference>
<dbReference type="GO" id="GO:0005886">
    <property type="term" value="C:plasma membrane"/>
    <property type="evidence" value="ECO:0007669"/>
    <property type="project" value="TreeGrafter"/>
</dbReference>
<reference evidence="13" key="1">
    <citation type="submission" date="2025-08" db="UniProtKB">
        <authorList>
            <consortium name="RefSeq"/>
        </authorList>
    </citation>
    <scope>IDENTIFICATION</scope>
</reference>
<dbReference type="GO" id="GO:0038023">
    <property type="term" value="F:signaling receptor activity"/>
    <property type="evidence" value="ECO:0007669"/>
    <property type="project" value="InterPro"/>
</dbReference>
<dbReference type="PROSITE" id="PS50050">
    <property type="entry name" value="TNFR_NGFR_2"/>
    <property type="match status" value="3"/>
</dbReference>
<keyword evidence="8" id="KW-0325">Glycoprotein</keyword>
<evidence type="ECO:0000256" key="8">
    <source>
        <dbReference type="ARBA" id="ARBA00023180"/>
    </source>
</evidence>
<keyword evidence="6 9" id="KW-1015">Disulfide bond</keyword>
<feature type="repeat" description="TNFR-Cys" evidence="9">
    <location>
        <begin position="209"/>
        <end position="248"/>
    </location>
</feature>
<dbReference type="CDD" id="cd00185">
    <property type="entry name" value="TNFRSF"/>
    <property type="match status" value="1"/>
</dbReference>
<dbReference type="SMART" id="SM00208">
    <property type="entry name" value="TNFR"/>
    <property type="match status" value="4"/>
</dbReference>
<feature type="disulfide bond" evidence="9">
    <location>
        <begin position="226"/>
        <end position="239"/>
    </location>
</feature>
<dbReference type="Pfam" id="PF00020">
    <property type="entry name" value="TNFR_c6"/>
    <property type="match status" value="3"/>
</dbReference>
<organism evidence="12 13">
    <name type="scientific">Biomphalaria glabrata</name>
    <name type="common">Bloodfluke planorb</name>
    <name type="synonym">Freshwater snail</name>
    <dbReference type="NCBI Taxonomy" id="6526"/>
    <lineage>
        <taxon>Eukaryota</taxon>
        <taxon>Metazoa</taxon>
        <taxon>Spiralia</taxon>
        <taxon>Lophotrochozoa</taxon>
        <taxon>Mollusca</taxon>
        <taxon>Gastropoda</taxon>
        <taxon>Heterobranchia</taxon>
        <taxon>Euthyneura</taxon>
        <taxon>Panpulmonata</taxon>
        <taxon>Hygrophila</taxon>
        <taxon>Lymnaeoidea</taxon>
        <taxon>Planorbidae</taxon>
        <taxon>Biomphalaria</taxon>
    </lineage>
</organism>
<feature type="disulfide bond" evidence="9">
    <location>
        <begin position="169"/>
        <end position="184"/>
    </location>
</feature>
<dbReference type="AlphaFoldDB" id="A0A9W3B1R5"/>